<evidence type="ECO:0000256" key="1">
    <source>
        <dbReference type="SAM" id="MobiDB-lite"/>
    </source>
</evidence>
<protein>
    <submittedName>
        <fullName evidence="2">Uncharacterized protein</fullName>
    </submittedName>
</protein>
<dbReference type="Proteomes" id="UP000237105">
    <property type="component" value="Unassembled WGS sequence"/>
</dbReference>
<sequence length="97" mass="10914">MPPPGFAQQALPPQQEKKPSLEEMFMQYMAKNDVILQNQAAILRSFETQLGQLANADNNRPQGTLPGNTEVNPNRENKEQFKVITLRSGKEVGTCWD</sequence>
<feature type="region of interest" description="Disordered" evidence="1">
    <location>
        <begin position="55"/>
        <end position="75"/>
    </location>
</feature>
<dbReference type="OrthoDB" id="1435444at2759"/>
<reference evidence="3" key="1">
    <citation type="submission" date="2016-06" db="EMBL/GenBank/DDBJ databases">
        <title>Parallel loss of symbiosis genes in relatives of nitrogen-fixing non-legume Parasponia.</title>
        <authorList>
            <person name="Van Velzen R."/>
            <person name="Holmer R."/>
            <person name="Bu F."/>
            <person name="Rutten L."/>
            <person name="Van Zeijl A."/>
            <person name="Liu W."/>
            <person name="Santuari L."/>
            <person name="Cao Q."/>
            <person name="Sharma T."/>
            <person name="Shen D."/>
            <person name="Roswanjaya Y."/>
            <person name="Wardhani T."/>
            <person name="Kalhor M.S."/>
            <person name="Jansen J."/>
            <person name="Van den Hoogen J."/>
            <person name="Gungor B."/>
            <person name="Hartog M."/>
            <person name="Hontelez J."/>
            <person name="Verver J."/>
            <person name="Yang W.-C."/>
            <person name="Schijlen E."/>
            <person name="Repin R."/>
            <person name="Schilthuizen M."/>
            <person name="Schranz E."/>
            <person name="Heidstra R."/>
            <person name="Miyata K."/>
            <person name="Fedorova E."/>
            <person name="Kohlen W."/>
            <person name="Bisseling T."/>
            <person name="Smit S."/>
            <person name="Geurts R."/>
        </authorList>
    </citation>
    <scope>NUCLEOTIDE SEQUENCE [LARGE SCALE GENOMIC DNA]</scope>
    <source>
        <strain evidence="3">cv. WU1-14</strain>
    </source>
</reference>
<evidence type="ECO:0000313" key="3">
    <source>
        <dbReference type="Proteomes" id="UP000237105"/>
    </source>
</evidence>
<dbReference type="EMBL" id="JXTB01000028">
    <property type="protein sequence ID" value="PON74562.1"/>
    <property type="molecule type" value="Genomic_DNA"/>
</dbReference>
<accession>A0A2P5DMN6</accession>
<keyword evidence="3" id="KW-1185">Reference proteome</keyword>
<gene>
    <name evidence="2" type="ORF">PanWU01x14_049690</name>
</gene>
<name>A0A2P5DMN6_PARAD</name>
<proteinExistence type="predicted"/>
<organism evidence="2 3">
    <name type="scientific">Parasponia andersonii</name>
    <name type="common">Sponia andersonii</name>
    <dbReference type="NCBI Taxonomy" id="3476"/>
    <lineage>
        <taxon>Eukaryota</taxon>
        <taxon>Viridiplantae</taxon>
        <taxon>Streptophyta</taxon>
        <taxon>Embryophyta</taxon>
        <taxon>Tracheophyta</taxon>
        <taxon>Spermatophyta</taxon>
        <taxon>Magnoliopsida</taxon>
        <taxon>eudicotyledons</taxon>
        <taxon>Gunneridae</taxon>
        <taxon>Pentapetalae</taxon>
        <taxon>rosids</taxon>
        <taxon>fabids</taxon>
        <taxon>Rosales</taxon>
        <taxon>Cannabaceae</taxon>
        <taxon>Parasponia</taxon>
    </lineage>
</organism>
<comment type="caution">
    <text evidence="2">The sequence shown here is derived from an EMBL/GenBank/DDBJ whole genome shotgun (WGS) entry which is preliminary data.</text>
</comment>
<evidence type="ECO:0000313" key="2">
    <source>
        <dbReference type="EMBL" id="PON74562.1"/>
    </source>
</evidence>
<dbReference type="AlphaFoldDB" id="A0A2P5DMN6"/>
<feature type="compositionally biased region" description="Polar residues" evidence="1">
    <location>
        <begin position="55"/>
        <end position="72"/>
    </location>
</feature>